<protein>
    <submittedName>
        <fullName evidence="2">Uncharacterized protein</fullName>
    </submittedName>
</protein>
<reference evidence="2 3" key="1">
    <citation type="journal article" date="2023" name="Commun. Biol.">
        <title>Genome analysis of Parmales, the sister group of diatoms, reveals the evolutionary specialization of diatoms from phago-mixotrophs to photoautotrophs.</title>
        <authorList>
            <person name="Ban H."/>
            <person name="Sato S."/>
            <person name="Yoshikawa S."/>
            <person name="Yamada K."/>
            <person name="Nakamura Y."/>
            <person name="Ichinomiya M."/>
            <person name="Sato N."/>
            <person name="Blanc-Mathieu R."/>
            <person name="Endo H."/>
            <person name="Kuwata A."/>
            <person name="Ogata H."/>
        </authorList>
    </citation>
    <scope>NUCLEOTIDE SEQUENCE [LARGE SCALE GENOMIC DNA]</scope>
</reference>
<dbReference type="EMBL" id="BRYB01000695">
    <property type="protein sequence ID" value="GMI35586.1"/>
    <property type="molecule type" value="Genomic_DNA"/>
</dbReference>
<evidence type="ECO:0000256" key="1">
    <source>
        <dbReference type="SAM" id="MobiDB-lite"/>
    </source>
</evidence>
<accession>A0ABQ6MYN7</accession>
<feature type="region of interest" description="Disordered" evidence="1">
    <location>
        <begin position="1"/>
        <end position="111"/>
    </location>
</feature>
<feature type="compositionally biased region" description="Low complexity" evidence="1">
    <location>
        <begin position="23"/>
        <end position="100"/>
    </location>
</feature>
<feature type="region of interest" description="Disordered" evidence="1">
    <location>
        <begin position="166"/>
        <end position="186"/>
    </location>
</feature>
<evidence type="ECO:0000313" key="2">
    <source>
        <dbReference type="EMBL" id="GMI35586.1"/>
    </source>
</evidence>
<organism evidence="2 3">
    <name type="scientific">Tetraparma gracilis</name>
    <dbReference type="NCBI Taxonomy" id="2962635"/>
    <lineage>
        <taxon>Eukaryota</taxon>
        <taxon>Sar</taxon>
        <taxon>Stramenopiles</taxon>
        <taxon>Ochrophyta</taxon>
        <taxon>Bolidophyceae</taxon>
        <taxon>Parmales</taxon>
        <taxon>Triparmaceae</taxon>
        <taxon>Tetraparma</taxon>
    </lineage>
</organism>
<feature type="compositionally biased region" description="Basic and acidic residues" evidence="1">
    <location>
        <begin position="142"/>
        <end position="151"/>
    </location>
</feature>
<feature type="region of interest" description="Disordered" evidence="1">
    <location>
        <begin position="142"/>
        <end position="161"/>
    </location>
</feature>
<proteinExistence type="predicted"/>
<name>A0ABQ6MYN7_9STRA</name>
<feature type="compositionally biased region" description="Basic residues" evidence="1">
    <location>
        <begin position="166"/>
        <end position="177"/>
    </location>
</feature>
<keyword evidence="3" id="KW-1185">Reference proteome</keyword>
<comment type="caution">
    <text evidence="2">The sequence shown here is derived from an EMBL/GenBank/DDBJ whole genome shotgun (WGS) entry which is preliminary data.</text>
</comment>
<evidence type="ECO:0000313" key="3">
    <source>
        <dbReference type="Proteomes" id="UP001165060"/>
    </source>
</evidence>
<sequence>MSGALASARSTFRESLNLGVGGPASSRSAAPSARSSSSALVSARPSARPSAPGSARSSASALGPATYTARGSARSPAPGSSRSALGPSASARSSPGSARSELSARTWRTEDMNTGRCADVLDLLKSERLDLTRRLRAVQEEIDEEDRREMVKAPVAKSAREPVLKTRKPIWLKKKRQGPRDPMKKY</sequence>
<dbReference type="Proteomes" id="UP001165060">
    <property type="component" value="Unassembled WGS sequence"/>
</dbReference>
<gene>
    <name evidence="2" type="ORF">TeGR_g15273</name>
</gene>